<organism evidence="1 2">
    <name type="scientific">Trichinella murrelli</name>
    <dbReference type="NCBI Taxonomy" id="144512"/>
    <lineage>
        <taxon>Eukaryota</taxon>
        <taxon>Metazoa</taxon>
        <taxon>Ecdysozoa</taxon>
        <taxon>Nematoda</taxon>
        <taxon>Enoplea</taxon>
        <taxon>Dorylaimia</taxon>
        <taxon>Trichinellida</taxon>
        <taxon>Trichinellidae</taxon>
        <taxon>Trichinella</taxon>
    </lineage>
</organism>
<dbReference type="EMBL" id="JYDJ01000310">
    <property type="protein sequence ID" value="KRX37421.1"/>
    <property type="molecule type" value="Genomic_DNA"/>
</dbReference>
<gene>
    <name evidence="1" type="ORF">T05_2286</name>
</gene>
<keyword evidence="2" id="KW-1185">Reference proteome</keyword>
<reference evidence="1 2" key="1">
    <citation type="submission" date="2015-01" db="EMBL/GenBank/DDBJ databases">
        <title>Evolution of Trichinella species and genotypes.</title>
        <authorList>
            <person name="Korhonen P.K."/>
            <person name="Edoardo P."/>
            <person name="Giuseppe L.R."/>
            <person name="Gasser R.B."/>
        </authorList>
    </citation>
    <scope>NUCLEOTIDE SEQUENCE [LARGE SCALE GENOMIC DNA]</scope>
    <source>
        <strain evidence="1">ISS417</strain>
    </source>
</reference>
<dbReference type="AlphaFoldDB" id="A0A0V0TEI6"/>
<proteinExistence type="predicted"/>
<evidence type="ECO:0000313" key="1">
    <source>
        <dbReference type="EMBL" id="KRX37421.1"/>
    </source>
</evidence>
<name>A0A0V0TEI6_9BILA</name>
<accession>A0A0V0TEI6</accession>
<sequence>MQRIRIIFLGPFLETRRRNRYILVITDYFTKWSETISPKDKEAARTVLFKIWKLRATPYRPQGSGQIFEIIHCTELFRKDVLELVTGM</sequence>
<dbReference type="InterPro" id="IPR012337">
    <property type="entry name" value="RNaseH-like_sf"/>
</dbReference>
<comment type="caution">
    <text evidence="1">The sequence shown here is derived from an EMBL/GenBank/DDBJ whole genome shotgun (WGS) entry which is preliminary data.</text>
</comment>
<dbReference type="Proteomes" id="UP000055048">
    <property type="component" value="Unassembled WGS sequence"/>
</dbReference>
<protein>
    <recommendedName>
        <fullName evidence="3">Integrase catalytic domain-containing protein</fullName>
    </recommendedName>
</protein>
<evidence type="ECO:0008006" key="3">
    <source>
        <dbReference type="Google" id="ProtNLM"/>
    </source>
</evidence>
<evidence type="ECO:0000313" key="2">
    <source>
        <dbReference type="Proteomes" id="UP000055048"/>
    </source>
</evidence>
<dbReference type="SUPFAM" id="SSF53098">
    <property type="entry name" value="Ribonuclease H-like"/>
    <property type="match status" value="1"/>
</dbReference>
<dbReference type="GO" id="GO:0003676">
    <property type="term" value="F:nucleic acid binding"/>
    <property type="evidence" value="ECO:0007669"/>
    <property type="project" value="InterPro"/>
</dbReference>
<dbReference type="InterPro" id="IPR036397">
    <property type="entry name" value="RNaseH_sf"/>
</dbReference>
<dbReference type="Gene3D" id="3.30.420.10">
    <property type="entry name" value="Ribonuclease H-like superfamily/Ribonuclease H"/>
    <property type="match status" value="1"/>
</dbReference>